<gene>
    <name evidence="2" type="ORF">GTCCBUS3UF5_30140</name>
</gene>
<name>A0ABM5MKK9_GEOTH</name>
<evidence type="ECO:0000313" key="2">
    <source>
        <dbReference type="EMBL" id="AEV20317.1"/>
    </source>
</evidence>
<proteinExistence type="predicted"/>
<keyword evidence="1" id="KW-0472">Membrane</keyword>
<accession>A0ABM5MKK9</accession>
<protein>
    <submittedName>
        <fullName evidence="2">Uncharacterized protein</fullName>
    </submittedName>
</protein>
<organism evidence="2 3">
    <name type="scientific">Geobacillus thermoleovorans CCB_US3_UF5</name>
    <dbReference type="NCBI Taxonomy" id="1111068"/>
    <lineage>
        <taxon>Bacteria</taxon>
        <taxon>Bacillati</taxon>
        <taxon>Bacillota</taxon>
        <taxon>Bacilli</taxon>
        <taxon>Bacillales</taxon>
        <taxon>Anoxybacillaceae</taxon>
        <taxon>Geobacillus</taxon>
        <taxon>Geobacillus thermoleovorans group</taxon>
    </lineage>
</organism>
<dbReference type="Proteomes" id="UP000005636">
    <property type="component" value="Chromosome"/>
</dbReference>
<reference evidence="2 3" key="1">
    <citation type="submission" date="2011-11" db="EMBL/GenBank/DDBJ databases">
        <title>Complete genome sequence of thermophilic Geobacillus thermoleovorans CCB_US3_UF5.</title>
        <authorList>
            <person name="Muhd Sakaff M.K.L."/>
            <person name="Abdul Rahman A.Y."/>
            <person name="Saito J.A."/>
            <person name="Hou S."/>
            <person name="Alam M."/>
        </authorList>
    </citation>
    <scope>NUCLEOTIDE SEQUENCE [LARGE SCALE GENOMIC DNA]</scope>
    <source>
        <strain evidence="2 3">CCB_US3_UF5</strain>
    </source>
</reference>
<evidence type="ECO:0000256" key="1">
    <source>
        <dbReference type="SAM" id="Phobius"/>
    </source>
</evidence>
<sequence>MRKRGPATRESSLFHHVLTLKFIFSYNLIVLILIIIFLDV</sequence>
<evidence type="ECO:0000313" key="3">
    <source>
        <dbReference type="Proteomes" id="UP000005636"/>
    </source>
</evidence>
<keyword evidence="3" id="KW-1185">Reference proteome</keyword>
<keyword evidence="1" id="KW-0812">Transmembrane</keyword>
<feature type="transmembrane region" description="Helical" evidence="1">
    <location>
        <begin position="12"/>
        <end position="38"/>
    </location>
</feature>
<dbReference type="EMBL" id="CP003125">
    <property type="protein sequence ID" value="AEV20317.1"/>
    <property type="molecule type" value="Genomic_DNA"/>
</dbReference>
<keyword evidence="1" id="KW-1133">Transmembrane helix</keyword>